<keyword evidence="1" id="KW-0813">Transport</keyword>
<keyword evidence="9" id="KW-1185">Reference proteome</keyword>
<dbReference type="PANTHER" id="PTHR37823:SF1">
    <property type="entry name" value="CYTOCHROME C-553-LIKE"/>
    <property type="match status" value="1"/>
</dbReference>
<dbReference type="InterPro" id="IPR009056">
    <property type="entry name" value="Cyt_c-like_dom"/>
</dbReference>
<dbReference type="PANTHER" id="PTHR37823">
    <property type="entry name" value="CYTOCHROME C-553-LIKE"/>
    <property type="match status" value="1"/>
</dbReference>
<feature type="domain" description="Cytochrome c" evidence="7">
    <location>
        <begin position="161"/>
        <end position="270"/>
    </location>
</feature>
<name>A0ABS9K2T4_9RHOO</name>
<keyword evidence="3 6" id="KW-0479">Metal-binding</keyword>
<evidence type="ECO:0000256" key="6">
    <source>
        <dbReference type="PROSITE-ProRule" id="PRU00433"/>
    </source>
</evidence>
<evidence type="ECO:0000256" key="4">
    <source>
        <dbReference type="ARBA" id="ARBA00022982"/>
    </source>
</evidence>
<comment type="caution">
    <text evidence="8">The sequence shown here is derived from an EMBL/GenBank/DDBJ whole genome shotgun (WGS) entry which is preliminary data.</text>
</comment>
<dbReference type="InterPro" id="IPR051811">
    <property type="entry name" value="Cytochrome_c550/c551-like"/>
</dbReference>
<feature type="domain" description="Cytochrome c" evidence="7">
    <location>
        <begin position="43"/>
        <end position="127"/>
    </location>
</feature>
<evidence type="ECO:0000256" key="2">
    <source>
        <dbReference type="ARBA" id="ARBA00022617"/>
    </source>
</evidence>
<evidence type="ECO:0000256" key="5">
    <source>
        <dbReference type="ARBA" id="ARBA00023004"/>
    </source>
</evidence>
<organism evidence="8 9">
    <name type="scientific">Dechloromonas hankyongensis</name>
    <dbReference type="NCBI Taxonomy" id="2908002"/>
    <lineage>
        <taxon>Bacteria</taxon>
        <taxon>Pseudomonadati</taxon>
        <taxon>Pseudomonadota</taxon>
        <taxon>Betaproteobacteria</taxon>
        <taxon>Rhodocyclales</taxon>
        <taxon>Azonexaceae</taxon>
        <taxon>Dechloromonas</taxon>
    </lineage>
</organism>
<evidence type="ECO:0000256" key="3">
    <source>
        <dbReference type="ARBA" id="ARBA00022723"/>
    </source>
</evidence>
<accession>A0ABS9K2T4</accession>
<dbReference type="RefSeq" id="WP_275710349.1">
    <property type="nucleotide sequence ID" value="NZ_JAKLTN010000002.1"/>
</dbReference>
<proteinExistence type="predicted"/>
<dbReference type="Gene3D" id="1.10.760.10">
    <property type="entry name" value="Cytochrome c-like domain"/>
    <property type="match status" value="2"/>
</dbReference>
<dbReference type="PROSITE" id="PS51007">
    <property type="entry name" value="CYTC"/>
    <property type="match status" value="2"/>
</dbReference>
<dbReference type="EMBL" id="JAKLTN010000002">
    <property type="protein sequence ID" value="MCG2577355.1"/>
    <property type="molecule type" value="Genomic_DNA"/>
</dbReference>
<evidence type="ECO:0000313" key="9">
    <source>
        <dbReference type="Proteomes" id="UP001165384"/>
    </source>
</evidence>
<sequence>MTRQQARLFAIFSSAVVTIAFLGMTVDTHSQIPRLTHEDKLTPQVIAGKDVWHKYNCTNCHTLLGEGAYYAPDLTKIAVQRGPEYLRAFMHDPSRFYDEQKVRRVMPQQHLSEQEITDLIAFLEWIGHIDTQGWPPRRILVSGAAIPGTNAGQQAPAPSSEPVALGQALFNAAPPGCSACHSISPGVNLVGPTLADIATRAAQMLQSPDYHGKAKDVAGYIRESIIDPNAYVVPGATYSVEQRSIMPGNFGKELTAQQIDQLVAYLASLK</sequence>
<keyword evidence="2 6" id="KW-0349">Heme</keyword>
<evidence type="ECO:0000256" key="1">
    <source>
        <dbReference type="ARBA" id="ARBA00022448"/>
    </source>
</evidence>
<keyword evidence="5 6" id="KW-0408">Iron</keyword>
<reference evidence="8" key="1">
    <citation type="submission" date="2022-01" db="EMBL/GenBank/DDBJ databases">
        <authorList>
            <person name="Jo J.-H."/>
            <person name="Im W.-T."/>
        </authorList>
    </citation>
    <scope>NUCLEOTIDE SEQUENCE</scope>
    <source>
        <strain evidence="8">XY25</strain>
    </source>
</reference>
<dbReference type="SUPFAM" id="SSF46626">
    <property type="entry name" value="Cytochrome c"/>
    <property type="match status" value="2"/>
</dbReference>
<dbReference type="InterPro" id="IPR036909">
    <property type="entry name" value="Cyt_c-like_dom_sf"/>
</dbReference>
<evidence type="ECO:0000313" key="8">
    <source>
        <dbReference type="EMBL" id="MCG2577355.1"/>
    </source>
</evidence>
<dbReference type="Pfam" id="PF00034">
    <property type="entry name" value="Cytochrom_C"/>
    <property type="match status" value="2"/>
</dbReference>
<gene>
    <name evidence="8" type="ORF">LZ012_10145</name>
</gene>
<evidence type="ECO:0000259" key="7">
    <source>
        <dbReference type="PROSITE" id="PS51007"/>
    </source>
</evidence>
<protein>
    <submittedName>
        <fullName evidence="8">Cytochrome c</fullName>
    </submittedName>
</protein>
<dbReference type="Proteomes" id="UP001165384">
    <property type="component" value="Unassembled WGS sequence"/>
</dbReference>
<keyword evidence="4" id="KW-0249">Electron transport</keyword>